<dbReference type="InterPro" id="IPR033399">
    <property type="entry name" value="TP_0789-like"/>
</dbReference>
<name>A0A176RTD9_9GAMM</name>
<dbReference type="EMBL" id="LUTY01002987">
    <property type="protein sequence ID" value="OAD19008.1"/>
    <property type="molecule type" value="Genomic_DNA"/>
</dbReference>
<dbReference type="Gene3D" id="2.50.20.10">
    <property type="entry name" value="Lipoprotein localisation LolA/LolB/LppX"/>
    <property type="match status" value="1"/>
</dbReference>
<evidence type="ECO:0000259" key="1">
    <source>
        <dbReference type="Pfam" id="PF17131"/>
    </source>
</evidence>
<evidence type="ECO:0000313" key="2">
    <source>
        <dbReference type="EMBL" id="OAD19008.1"/>
    </source>
</evidence>
<dbReference type="Pfam" id="PF17131">
    <property type="entry name" value="LolA_like"/>
    <property type="match status" value="1"/>
</dbReference>
<dbReference type="Proteomes" id="UP000076962">
    <property type="component" value="Unassembled WGS sequence"/>
</dbReference>
<gene>
    <name evidence="2" type="ORF">THIOM_005379</name>
</gene>
<reference evidence="2 3" key="1">
    <citation type="submission" date="2016-05" db="EMBL/GenBank/DDBJ databases">
        <title>Single-cell genome of chain-forming Candidatus Thiomargarita nelsonii and comparison to other large sulfur-oxidizing bacteria.</title>
        <authorList>
            <person name="Winkel M."/>
            <person name="Salman V."/>
            <person name="Woyke T."/>
            <person name="Schulz-Vogt H."/>
            <person name="Richter M."/>
            <person name="Flood B."/>
            <person name="Bailey J."/>
            <person name="Amann R."/>
            <person name="Mussmann M."/>
        </authorList>
    </citation>
    <scope>NUCLEOTIDE SEQUENCE [LARGE SCALE GENOMIC DNA]</scope>
    <source>
        <strain evidence="2 3">THI036</strain>
    </source>
</reference>
<keyword evidence="3" id="KW-1185">Reference proteome</keyword>
<proteinExistence type="predicted"/>
<comment type="caution">
    <text evidence="2">The sequence shown here is derived from an EMBL/GenBank/DDBJ whole genome shotgun (WGS) entry which is preliminary data.</text>
</comment>
<dbReference type="CDD" id="cd16329">
    <property type="entry name" value="LolA_like"/>
    <property type="match status" value="1"/>
</dbReference>
<protein>
    <recommendedName>
        <fullName evidence="1">Uncharacterized protein TP-0789 domain-containing protein</fullName>
    </recommendedName>
</protein>
<organism evidence="2 3">
    <name type="scientific">Candidatus Thiomargarita nelsonii</name>
    <dbReference type="NCBI Taxonomy" id="1003181"/>
    <lineage>
        <taxon>Bacteria</taxon>
        <taxon>Pseudomonadati</taxon>
        <taxon>Pseudomonadota</taxon>
        <taxon>Gammaproteobacteria</taxon>
        <taxon>Thiotrichales</taxon>
        <taxon>Thiotrichaceae</taxon>
        <taxon>Thiomargarita</taxon>
    </lineage>
</organism>
<accession>A0A176RTD9</accession>
<feature type="domain" description="Uncharacterized protein TP-0789" evidence="1">
    <location>
        <begin position="3"/>
        <end position="180"/>
    </location>
</feature>
<sequence>MKDSLVRVIKPKKDKGNATLTKNDKMWSFSPKTNRVIKIPSSMMNQSWMGSDFSNNDVAKADNLLKHYTHTLKGIKTHQGQKVFIIEAVPFEYAPVVWGREVLKIRADYIVLDHAFYDQDNILVKKMVTRDIKFMGGKLIAATQRMQKAEKPAEWTEIVVKEAQFKINVPRSTFTLSNLRNPRF</sequence>
<dbReference type="AlphaFoldDB" id="A0A176RTD9"/>
<dbReference type="PATRIC" id="fig|1003181.4.peg.7140"/>
<evidence type="ECO:0000313" key="3">
    <source>
        <dbReference type="Proteomes" id="UP000076962"/>
    </source>
</evidence>